<evidence type="ECO:0000256" key="8">
    <source>
        <dbReference type="ARBA" id="ARBA00023053"/>
    </source>
</evidence>
<feature type="transmembrane region" description="Helical" evidence="12">
    <location>
        <begin position="236"/>
        <end position="256"/>
    </location>
</feature>
<evidence type="ECO:0000259" key="13">
    <source>
        <dbReference type="Pfam" id="PF00999"/>
    </source>
</evidence>
<dbReference type="PANTHER" id="PTHR10110:SF195">
    <property type="entry name" value="NA(+)_H(+) ANTIPORTER NHAS2"/>
    <property type="match status" value="1"/>
</dbReference>
<name>A0A9W6LU62_9HYPH</name>
<evidence type="ECO:0000256" key="3">
    <source>
        <dbReference type="ARBA" id="ARBA00022448"/>
    </source>
</evidence>
<dbReference type="PANTHER" id="PTHR10110">
    <property type="entry name" value="SODIUM/HYDROGEN EXCHANGER"/>
    <property type="match status" value="1"/>
</dbReference>
<dbReference type="GO" id="GO:0005886">
    <property type="term" value="C:plasma membrane"/>
    <property type="evidence" value="ECO:0007669"/>
    <property type="project" value="UniProtKB-SubCell"/>
</dbReference>
<feature type="transmembrane region" description="Helical" evidence="12">
    <location>
        <begin position="184"/>
        <end position="206"/>
    </location>
</feature>
<sequence>MEERIGQVVLLLAVAMIVAIAARRVKLPYTVGLVVVGAILTLSDTDLGQHLTHDLIYDLILPPLLFEAALSIPWRELRRDAPPLLFLSIFGTTVAAAAVGAGMSWFLGWPIASALVYGSLIAATDPVAIIAMFKDNGVHGRVRLLVEAESLMNDGAAAVLFAVTLGWAQAGSLEQVGWETAATLARIVLGGVGVGLVCGGAAILLAGRASEHLVEAALTTIAAFGSFLVAEHLHVSGVLATVTAGLMMGNLGLLSAEGKSYLTRKGREFVVSFWEYAAFVANSFAFLLIGVDVAGAPFQSYGPKLLAGGILIALIGRALAVYPISLAFLPSRWIIAFPEQHVLWWGGLRGALGLALALSLPAALPLRDEIVVVTFAVVGFSIVVQGLTMPLLLQRFGFLPKRERGKTEDG</sequence>
<evidence type="ECO:0000256" key="5">
    <source>
        <dbReference type="ARBA" id="ARBA00022475"/>
    </source>
</evidence>
<dbReference type="EMBL" id="BSEC01000003">
    <property type="protein sequence ID" value="GLI95480.1"/>
    <property type="molecule type" value="Genomic_DNA"/>
</dbReference>
<keyword evidence="6 12" id="KW-0812">Transmembrane</keyword>
<evidence type="ECO:0000256" key="2">
    <source>
        <dbReference type="ARBA" id="ARBA00007367"/>
    </source>
</evidence>
<dbReference type="InterPro" id="IPR004709">
    <property type="entry name" value="NaH_exchanger"/>
</dbReference>
<gene>
    <name evidence="14" type="ORF">LMG27198_44720</name>
</gene>
<keyword evidence="8" id="KW-0915">Sodium</keyword>
<evidence type="ECO:0000256" key="12">
    <source>
        <dbReference type="SAM" id="Phobius"/>
    </source>
</evidence>
<keyword evidence="9" id="KW-0406">Ion transport</keyword>
<dbReference type="Gene3D" id="6.10.140.1330">
    <property type="match status" value="1"/>
</dbReference>
<evidence type="ECO:0000256" key="4">
    <source>
        <dbReference type="ARBA" id="ARBA00022449"/>
    </source>
</evidence>
<comment type="caution">
    <text evidence="14">The sequence shown here is derived from an EMBL/GenBank/DDBJ whole genome shotgun (WGS) entry which is preliminary data.</text>
</comment>
<dbReference type="GO" id="GO:0015385">
    <property type="term" value="F:sodium:proton antiporter activity"/>
    <property type="evidence" value="ECO:0007669"/>
    <property type="project" value="InterPro"/>
</dbReference>
<feature type="transmembrane region" description="Helical" evidence="12">
    <location>
        <begin position="114"/>
        <end position="133"/>
    </location>
</feature>
<evidence type="ECO:0000256" key="1">
    <source>
        <dbReference type="ARBA" id="ARBA00004651"/>
    </source>
</evidence>
<organism evidence="14 15">
    <name type="scientific">Methylocystis echinoides</name>
    <dbReference type="NCBI Taxonomy" id="29468"/>
    <lineage>
        <taxon>Bacteria</taxon>
        <taxon>Pseudomonadati</taxon>
        <taxon>Pseudomonadota</taxon>
        <taxon>Alphaproteobacteria</taxon>
        <taxon>Hyphomicrobiales</taxon>
        <taxon>Methylocystaceae</taxon>
        <taxon>Methylocystis</taxon>
    </lineage>
</organism>
<feature type="transmembrane region" description="Helical" evidence="12">
    <location>
        <begin position="84"/>
        <end position="108"/>
    </location>
</feature>
<evidence type="ECO:0000256" key="11">
    <source>
        <dbReference type="ARBA" id="ARBA00023201"/>
    </source>
</evidence>
<evidence type="ECO:0000256" key="9">
    <source>
        <dbReference type="ARBA" id="ARBA00023065"/>
    </source>
</evidence>
<dbReference type="PRINTS" id="PR01084">
    <property type="entry name" value="NAHEXCHNGR"/>
</dbReference>
<dbReference type="InterPro" id="IPR006153">
    <property type="entry name" value="Cation/H_exchanger_TM"/>
</dbReference>
<feature type="transmembrane region" description="Helical" evidence="12">
    <location>
        <begin position="305"/>
        <end position="330"/>
    </location>
</feature>
<reference evidence="14" key="1">
    <citation type="journal article" date="2023" name="Int. J. Syst. Evol. Microbiol.">
        <title>Methylocystis iwaonis sp. nov., a type II methane-oxidizing bacterium from surface soil of a rice paddy field in Japan, and emended description of the genus Methylocystis (ex Whittenbury et al. 1970) Bowman et al. 1993.</title>
        <authorList>
            <person name="Kaise H."/>
            <person name="Sawadogo J.B."/>
            <person name="Alam M.S."/>
            <person name="Ueno C."/>
            <person name="Dianou D."/>
            <person name="Shinjo R."/>
            <person name="Asakawa S."/>
        </authorList>
    </citation>
    <scope>NUCLEOTIDE SEQUENCE</scope>
    <source>
        <strain evidence="14">LMG27198</strain>
    </source>
</reference>
<feature type="transmembrane region" description="Helical" evidence="12">
    <location>
        <begin position="6"/>
        <end position="22"/>
    </location>
</feature>
<evidence type="ECO:0000313" key="14">
    <source>
        <dbReference type="EMBL" id="GLI95480.1"/>
    </source>
</evidence>
<keyword evidence="5" id="KW-1003">Cell membrane</keyword>
<dbReference type="Proteomes" id="UP001144323">
    <property type="component" value="Unassembled WGS sequence"/>
</dbReference>
<feature type="transmembrane region" description="Helical" evidence="12">
    <location>
        <begin position="370"/>
        <end position="393"/>
    </location>
</feature>
<protein>
    <submittedName>
        <fullName evidence="14">Sodium/hydrogen exchanger</fullName>
    </submittedName>
</protein>
<evidence type="ECO:0000256" key="10">
    <source>
        <dbReference type="ARBA" id="ARBA00023136"/>
    </source>
</evidence>
<feature type="domain" description="Cation/H+ exchanger transmembrane" evidence="13">
    <location>
        <begin position="13"/>
        <end position="394"/>
    </location>
</feature>
<dbReference type="GO" id="GO:0051453">
    <property type="term" value="P:regulation of intracellular pH"/>
    <property type="evidence" value="ECO:0007669"/>
    <property type="project" value="TreeGrafter"/>
</dbReference>
<comment type="subcellular location">
    <subcellularLocation>
        <location evidence="1">Cell membrane</location>
        <topology evidence="1">Multi-pass membrane protein</topology>
    </subcellularLocation>
</comment>
<dbReference type="Pfam" id="PF00999">
    <property type="entry name" value="Na_H_Exchanger"/>
    <property type="match status" value="1"/>
</dbReference>
<keyword evidence="7 12" id="KW-1133">Transmembrane helix</keyword>
<proteinExistence type="inferred from homology"/>
<dbReference type="InterPro" id="IPR018422">
    <property type="entry name" value="Cation/H_exchanger_CPA1"/>
</dbReference>
<dbReference type="GO" id="GO:0098719">
    <property type="term" value="P:sodium ion import across plasma membrane"/>
    <property type="evidence" value="ECO:0007669"/>
    <property type="project" value="TreeGrafter"/>
</dbReference>
<keyword evidence="3" id="KW-0813">Transport</keyword>
<accession>A0A9W6LU62</accession>
<dbReference type="RefSeq" id="WP_281806297.1">
    <property type="nucleotide sequence ID" value="NZ_BSEC01000003.1"/>
</dbReference>
<dbReference type="AlphaFoldDB" id="A0A9W6LU62"/>
<evidence type="ECO:0000313" key="15">
    <source>
        <dbReference type="Proteomes" id="UP001144323"/>
    </source>
</evidence>
<evidence type="ECO:0000256" key="6">
    <source>
        <dbReference type="ARBA" id="ARBA00022692"/>
    </source>
</evidence>
<comment type="similarity">
    <text evidence="2">Belongs to the monovalent cation:proton antiporter 1 (CPA1) transporter (TC 2.A.36) family.</text>
</comment>
<evidence type="ECO:0000256" key="7">
    <source>
        <dbReference type="ARBA" id="ARBA00022989"/>
    </source>
</evidence>
<feature type="transmembrane region" description="Helical" evidence="12">
    <location>
        <begin position="276"/>
        <end position="299"/>
    </location>
</feature>
<dbReference type="GO" id="GO:0015386">
    <property type="term" value="F:potassium:proton antiporter activity"/>
    <property type="evidence" value="ECO:0007669"/>
    <property type="project" value="TreeGrafter"/>
</dbReference>
<keyword evidence="10 12" id="KW-0472">Membrane</keyword>
<keyword evidence="4" id="KW-0050">Antiport</keyword>
<keyword evidence="15" id="KW-1185">Reference proteome</keyword>
<keyword evidence="11" id="KW-0739">Sodium transport</keyword>
<feature type="transmembrane region" description="Helical" evidence="12">
    <location>
        <begin position="342"/>
        <end position="364"/>
    </location>
</feature>